<dbReference type="HAMAP" id="MF_00162">
    <property type="entry name" value="GSH_S"/>
    <property type="match status" value="1"/>
</dbReference>
<dbReference type="UniPathway" id="UPA00142">
    <property type="reaction ID" value="UER00210"/>
</dbReference>
<dbReference type="InterPro" id="IPR011761">
    <property type="entry name" value="ATP-grasp"/>
</dbReference>
<dbReference type="AlphaFoldDB" id="A0A1V2ZVS1"/>
<dbReference type="InterPro" id="IPR004215">
    <property type="entry name" value="GSHS_N"/>
</dbReference>
<evidence type="ECO:0000256" key="4">
    <source>
        <dbReference type="ARBA" id="ARBA00022684"/>
    </source>
</evidence>
<evidence type="ECO:0000259" key="11">
    <source>
        <dbReference type="PROSITE" id="PS50975"/>
    </source>
</evidence>
<dbReference type="Gene3D" id="3.30.1490.20">
    <property type="entry name" value="ATP-grasp fold, A domain"/>
    <property type="match status" value="1"/>
</dbReference>
<dbReference type="EMBL" id="MUZR01000057">
    <property type="protein sequence ID" value="OOC09214.1"/>
    <property type="molecule type" value="Genomic_DNA"/>
</dbReference>
<dbReference type="PANTHER" id="PTHR21621">
    <property type="entry name" value="RIBOSOMAL PROTEIN S6 MODIFICATION PROTEIN"/>
    <property type="match status" value="1"/>
</dbReference>
<dbReference type="GO" id="GO:0004363">
    <property type="term" value="F:glutathione synthase activity"/>
    <property type="evidence" value="ECO:0007669"/>
    <property type="project" value="UniProtKB-UniRule"/>
</dbReference>
<dbReference type="InterPro" id="IPR013815">
    <property type="entry name" value="ATP_grasp_subdomain_1"/>
</dbReference>
<keyword evidence="4 10" id="KW-0317">Glutathione biosynthesis</keyword>
<organism evidence="12 13">
    <name type="scientific">Thioalkalivibrio halophilus</name>
    <dbReference type="NCBI Taxonomy" id="252474"/>
    <lineage>
        <taxon>Bacteria</taxon>
        <taxon>Pseudomonadati</taxon>
        <taxon>Pseudomonadota</taxon>
        <taxon>Gammaproteobacteria</taxon>
        <taxon>Chromatiales</taxon>
        <taxon>Ectothiorhodospiraceae</taxon>
        <taxon>Thioalkalivibrio</taxon>
    </lineage>
</organism>
<evidence type="ECO:0000256" key="6">
    <source>
        <dbReference type="ARBA" id="ARBA00022741"/>
    </source>
</evidence>
<reference evidence="12 13" key="1">
    <citation type="submission" date="2017-02" db="EMBL/GenBank/DDBJ databases">
        <title>Genomic diversity within the haloalkaliphilic genus Thioalkalivibrio.</title>
        <authorList>
            <person name="Ahn A.-C."/>
            <person name="Meier-Kolthoff J."/>
            <person name="Overmars L."/>
            <person name="Richter M."/>
            <person name="Woyke T."/>
            <person name="Sorokin D.Y."/>
            <person name="Muyzer G."/>
        </authorList>
    </citation>
    <scope>NUCLEOTIDE SEQUENCE [LARGE SCALE GENOMIC DNA]</scope>
    <source>
        <strain evidence="12 13">HL17</strain>
    </source>
</reference>
<dbReference type="Gene3D" id="3.40.50.20">
    <property type="match status" value="1"/>
</dbReference>
<comment type="pathway">
    <text evidence="10">Sulfur metabolism; glutathione biosynthesis; glutathione from L-cysteine and L-glutamate: step 2/2.</text>
</comment>
<dbReference type="GO" id="GO:0005524">
    <property type="term" value="F:ATP binding"/>
    <property type="evidence" value="ECO:0007669"/>
    <property type="project" value="UniProtKB-UniRule"/>
</dbReference>
<comment type="cofactor">
    <cofactor evidence="1">
        <name>Mn(2+)</name>
        <dbReference type="ChEBI" id="CHEBI:29035"/>
    </cofactor>
</comment>
<dbReference type="Gene3D" id="3.30.470.20">
    <property type="entry name" value="ATP-grasp fold, B domain"/>
    <property type="match status" value="1"/>
</dbReference>
<keyword evidence="8" id="KW-0460">Magnesium</keyword>
<proteinExistence type="inferred from homology"/>
<keyword evidence="3 10" id="KW-0436">Ligase</keyword>
<evidence type="ECO:0000313" key="12">
    <source>
        <dbReference type="EMBL" id="OOC09214.1"/>
    </source>
</evidence>
<dbReference type="InterPro" id="IPR006284">
    <property type="entry name" value="Glut_synth_pro"/>
</dbReference>
<comment type="cofactor">
    <cofactor evidence="2">
        <name>Mg(2+)</name>
        <dbReference type="ChEBI" id="CHEBI:18420"/>
    </cofactor>
</comment>
<dbReference type="SUPFAM" id="SSF56059">
    <property type="entry name" value="Glutathione synthetase ATP-binding domain-like"/>
    <property type="match status" value="1"/>
</dbReference>
<evidence type="ECO:0000256" key="3">
    <source>
        <dbReference type="ARBA" id="ARBA00022598"/>
    </source>
</evidence>
<dbReference type="PANTHER" id="PTHR21621:SF4">
    <property type="entry name" value="GLUTATHIONE SYNTHETASE"/>
    <property type="match status" value="1"/>
</dbReference>
<evidence type="ECO:0000256" key="8">
    <source>
        <dbReference type="ARBA" id="ARBA00022842"/>
    </source>
</evidence>
<dbReference type="SUPFAM" id="SSF52440">
    <property type="entry name" value="PreATP-grasp domain"/>
    <property type="match status" value="1"/>
</dbReference>
<evidence type="ECO:0000256" key="2">
    <source>
        <dbReference type="ARBA" id="ARBA00001946"/>
    </source>
</evidence>
<dbReference type="RefSeq" id="WP_018947560.1">
    <property type="nucleotide sequence ID" value="NZ_MUZR01000057.1"/>
</dbReference>
<keyword evidence="7 10" id="KW-0067">ATP-binding</keyword>
<dbReference type="InterPro" id="IPR016185">
    <property type="entry name" value="PreATP-grasp_dom_sf"/>
</dbReference>
<dbReference type="Pfam" id="PF02955">
    <property type="entry name" value="GSH-S_ATP"/>
    <property type="match status" value="1"/>
</dbReference>
<keyword evidence="13" id="KW-1185">Reference proteome</keyword>
<evidence type="ECO:0000256" key="10">
    <source>
        <dbReference type="HAMAP-Rule" id="MF_00162"/>
    </source>
</evidence>
<dbReference type="GO" id="GO:0046872">
    <property type="term" value="F:metal ion binding"/>
    <property type="evidence" value="ECO:0007669"/>
    <property type="project" value="UniProtKB-KW"/>
</dbReference>
<keyword evidence="9" id="KW-0464">Manganese</keyword>
<dbReference type="Proteomes" id="UP000189177">
    <property type="component" value="Unassembled WGS sequence"/>
</dbReference>
<comment type="similarity">
    <text evidence="10">Belongs to the prokaryotic GSH synthase family.</text>
</comment>
<dbReference type="EC" id="6.3.2.3" evidence="10"/>
<dbReference type="FunFam" id="3.30.1490.20:FF:000009">
    <property type="entry name" value="Glutathione synthetase"/>
    <property type="match status" value="1"/>
</dbReference>
<dbReference type="PROSITE" id="PS50975">
    <property type="entry name" value="ATP_GRASP"/>
    <property type="match status" value="1"/>
</dbReference>
<dbReference type="STRING" id="252474.B1A74_12145"/>
<comment type="caution">
    <text evidence="12">The sequence shown here is derived from an EMBL/GenBank/DDBJ whole genome shotgun (WGS) entry which is preliminary data.</text>
</comment>
<keyword evidence="5" id="KW-0479">Metal-binding</keyword>
<dbReference type="NCBIfam" id="NF003573">
    <property type="entry name" value="PRK05246.1"/>
    <property type="match status" value="1"/>
</dbReference>
<evidence type="ECO:0000256" key="5">
    <source>
        <dbReference type="ARBA" id="ARBA00022723"/>
    </source>
</evidence>
<evidence type="ECO:0000313" key="13">
    <source>
        <dbReference type="Proteomes" id="UP000189177"/>
    </source>
</evidence>
<dbReference type="GO" id="GO:0005737">
    <property type="term" value="C:cytoplasm"/>
    <property type="evidence" value="ECO:0007669"/>
    <property type="project" value="TreeGrafter"/>
</dbReference>
<name>A0A1V2ZVS1_9GAMM</name>
<accession>A0A1V2ZVS1</accession>
<evidence type="ECO:0000256" key="1">
    <source>
        <dbReference type="ARBA" id="ARBA00001936"/>
    </source>
</evidence>
<gene>
    <name evidence="10" type="primary">gshB</name>
    <name evidence="12" type="ORF">B1A74_12145</name>
</gene>
<keyword evidence="6 10" id="KW-0547">Nucleotide-binding</keyword>
<evidence type="ECO:0000256" key="9">
    <source>
        <dbReference type="ARBA" id="ARBA00023211"/>
    </source>
</evidence>
<feature type="domain" description="ATP-grasp" evidence="11">
    <location>
        <begin position="126"/>
        <end position="311"/>
    </location>
</feature>
<dbReference type="Pfam" id="PF02951">
    <property type="entry name" value="GSH-S_N"/>
    <property type="match status" value="1"/>
</dbReference>
<comment type="catalytic activity">
    <reaction evidence="10">
        <text>gamma-L-glutamyl-L-cysteine + glycine + ATP = glutathione + ADP + phosphate + H(+)</text>
        <dbReference type="Rhea" id="RHEA:13557"/>
        <dbReference type="ChEBI" id="CHEBI:15378"/>
        <dbReference type="ChEBI" id="CHEBI:30616"/>
        <dbReference type="ChEBI" id="CHEBI:43474"/>
        <dbReference type="ChEBI" id="CHEBI:57305"/>
        <dbReference type="ChEBI" id="CHEBI:57925"/>
        <dbReference type="ChEBI" id="CHEBI:58173"/>
        <dbReference type="ChEBI" id="CHEBI:456216"/>
        <dbReference type="EC" id="6.3.2.3"/>
    </reaction>
</comment>
<evidence type="ECO:0000256" key="7">
    <source>
        <dbReference type="ARBA" id="ARBA00022840"/>
    </source>
</evidence>
<dbReference type="OrthoDB" id="9785415at2"/>
<sequence length="315" mass="34875">MPQKIAIIMDPVTGIKPAKDTTFAMMLAARARDHAVDYLEMNDLWVENGRAMGRSRPIEVRDRSEAFHELGTETTGPLDRFDVILMRKDPPADAEYVYSTYTLELAEHAGVCVSNRPQGLRDINEKAFTALFPDCTPPTLITRDRARIRAFLEQHGDIVVKPMDGMGGSSIFRVREGDPNTSVILETMTRFDRRTVIAQRFLPEFTAGDKRIIMIHGEPFEHALARIPAPGESRANLAAGGRGEAVPLTARDREICERVGPELRRRGIHFAGLDVIGESLTEINVTSPTGVRELDAACDADLAGRYIDFVTGETA</sequence>
<dbReference type="InterPro" id="IPR004218">
    <property type="entry name" value="GSHS_ATP-bd"/>
</dbReference>
<dbReference type="NCBIfam" id="TIGR01380">
    <property type="entry name" value="glut_syn"/>
    <property type="match status" value="1"/>
</dbReference>
<protein>
    <recommendedName>
        <fullName evidence="10">Glutathione synthetase</fullName>
        <ecNumber evidence="10">6.3.2.3</ecNumber>
    </recommendedName>
    <alternativeName>
        <fullName evidence="10">GSH synthetase</fullName>
        <shortName evidence="10">GSH-S</shortName>
        <shortName evidence="10">GSHase</shortName>
    </alternativeName>
    <alternativeName>
        <fullName evidence="10">Glutathione synthase</fullName>
    </alternativeName>
</protein>